<dbReference type="SUPFAM" id="SSF52113">
    <property type="entry name" value="BRCT domain"/>
    <property type="match status" value="3"/>
</dbReference>
<feature type="region of interest" description="Disordered" evidence="1">
    <location>
        <begin position="1"/>
        <end position="125"/>
    </location>
</feature>
<feature type="compositionally biased region" description="Acidic residues" evidence="1">
    <location>
        <begin position="538"/>
        <end position="550"/>
    </location>
</feature>
<feature type="domain" description="BRCT" evidence="2">
    <location>
        <begin position="828"/>
        <end position="911"/>
    </location>
</feature>
<dbReference type="Gene3D" id="3.40.50.10190">
    <property type="entry name" value="BRCT domain"/>
    <property type="match status" value="3"/>
</dbReference>
<dbReference type="Pfam" id="PF12738">
    <property type="entry name" value="PTCB-BRCT"/>
    <property type="match status" value="1"/>
</dbReference>
<feature type="compositionally biased region" description="Low complexity" evidence="1">
    <location>
        <begin position="14"/>
        <end position="28"/>
    </location>
</feature>
<feature type="compositionally biased region" description="Basic residues" evidence="1">
    <location>
        <begin position="82"/>
        <end position="96"/>
    </location>
</feature>
<evidence type="ECO:0000256" key="1">
    <source>
        <dbReference type="SAM" id="MobiDB-lite"/>
    </source>
</evidence>
<dbReference type="PANTHER" id="PTHR14625:SF3">
    <property type="entry name" value="MICROCEPHALIN"/>
    <property type="match status" value="1"/>
</dbReference>
<proteinExistence type="predicted"/>
<feature type="compositionally biased region" description="Polar residues" evidence="1">
    <location>
        <begin position="525"/>
        <end position="537"/>
    </location>
</feature>
<dbReference type="GO" id="GO:0000278">
    <property type="term" value="P:mitotic cell cycle"/>
    <property type="evidence" value="ECO:0007669"/>
    <property type="project" value="TreeGrafter"/>
</dbReference>
<evidence type="ECO:0000313" key="3">
    <source>
        <dbReference type="EMBL" id="JAP98712.1"/>
    </source>
</evidence>
<evidence type="ECO:0000259" key="2">
    <source>
        <dbReference type="PROSITE" id="PS50172"/>
    </source>
</evidence>
<dbReference type="SMART" id="SM00292">
    <property type="entry name" value="BRCT"/>
    <property type="match status" value="3"/>
</dbReference>
<dbReference type="AlphaFoldDB" id="A0A146KQC0"/>
<dbReference type="InterPro" id="IPR022047">
    <property type="entry name" value="Microcephalin-like"/>
</dbReference>
<sequence>MAPSSKRVKIAVEPPVVSPSSSTPASKSSKTRRNPPGRSTVSKGRNARKSKTPPVASEQKTPARSIDDEDNIFDLFCDPKSTKKSNTSKRSARKASPKTPRNCTPVDLDELLKDDEPGTPQNGKKNYIDGVFDKWMEIDPYASIARYLPGETPKSPDRPLTLFSPVKDEMKTCSAPQLRRKIRRALGLPCGENMDEADGNRTNGWGLPALSDARKEMQLGATPLFRKCLDPSAYSPCQSSGQTVSRLNGSAWSWDNESLTHTPDLPSCSTPLPFKTPSAPVNRSLTFNGEPLSGVKALFRDKGLNGDADSSNATTPVLTGRLSTDTPARPGINSFNVCNKDNNTPGGAKSTCLFGITCYVEVRYNKEDRSEWVRNEVASHGAKVEKNFTKKVTHVIFKEGKISTYMKAKELNIPTVSLLWIEACKTVGGLVDPKLYAPSDDEKYQKNMPIEEARKRERFLRRGQAFLDRLNGLLPPKPPRTRSNKKKAISATEGKKRKVANAEPKQPAKRAKPSKGPKKLDFNNPGPSRSANNKCAESDSDYVSETDTEENAPKDQTRRKSAPADLGEGGQQKLTRFFTKKTKETKLNDQDLLRTPPKSTDQDPQKDLLKILTGGYVTTDKKRRKLFDPNESMSFSQVLPGTPAEMSPYIKASPPSKSTRSRTTSSKTSKRVREAKRPLAARKSLAPLMEHEEQGSSLNQNSSRNSLSCFVLEKKSKVPAKCQPRIAFTSTSKDEMSRYKGIIAKLGMFEVDTTVTKRTTHLLTTAPPRRTVNLLKAIARGCWILDLEWLFYSESNGKWMSEEPFEMKSFSEAVTACRLEKQAFGKDFSLDLFSSYGSVFIDSDVQPPRADLAELLKLCGGKVVHVSTNADVVISRRPASESCSEVPIVSPLWILDSITQNKPLPINQYKI</sequence>
<feature type="region of interest" description="Disordered" evidence="1">
    <location>
        <begin position="628"/>
        <end position="703"/>
    </location>
</feature>
<accession>A0A146KQC0</accession>
<dbReference type="PANTHER" id="PTHR14625">
    <property type="entry name" value="MICROCEPHALIN"/>
    <property type="match status" value="1"/>
</dbReference>
<dbReference type="InterPro" id="IPR036420">
    <property type="entry name" value="BRCT_dom_sf"/>
</dbReference>
<reference evidence="3" key="1">
    <citation type="journal article" date="2016" name="Gigascience">
        <title>De novo construction of an expanded transcriptome assembly for the western tarnished plant bug, Lygus hesperus.</title>
        <authorList>
            <person name="Tassone E.E."/>
            <person name="Geib S.M."/>
            <person name="Hall B."/>
            <person name="Fabrick J.A."/>
            <person name="Brent C.S."/>
            <person name="Hull J.J."/>
        </authorList>
    </citation>
    <scope>NUCLEOTIDE SEQUENCE</scope>
</reference>
<dbReference type="EMBL" id="GDHC01012994">
    <property type="protein sequence ID" value="JAQ05635.1"/>
    <property type="molecule type" value="Transcribed_RNA"/>
</dbReference>
<name>A0A146KQC0_LYGHE</name>
<evidence type="ECO:0000313" key="4">
    <source>
        <dbReference type="EMBL" id="JAQ05635.1"/>
    </source>
</evidence>
<feature type="compositionally biased region" description="Polar residues" evidence="1">
    <location>
        <begin position="308"/>
        <end position="325"/>
    </location>
</feature>
<dbReference type="InterPro" id="IPR001357">
    <property type="entry name" value="BRCT_dom"/>
</dbReference>
<feature type="region of interest" description="Disordered" evidence="1">
    <location>
        <begin position="469"/>
        <end position="607"/>
    </location>
</feature>
<dbReference type="CDD" id="cd17751">
    <property type="entry name" value="BRCT_microcephalin_rpt3"/>
    <property type="match status" value="1"/>
</dbReference>
<dbReference type="Pfam" id="PF00533">
    <property type="entry name" value="BRCT"/>
    <property type="match status" value="1"/>
</dbReference>
<dbReference type="PROSITE" id="PS50172">
    <property type="entry name" value="BRCT"/>
    <property type="match status" value="3"/>
</dbReference>
<feature type="region of interest" description="Disordered" evidence="1">
    <location>
        <begin position="305"/>
        <end position="325"/>
    </location>
</feature>
<protein>
    <submittedName>
        <fullName evidence="3">Microcephalin</fullName>
    </submittedName>
</protein>
<feature type="domain" description="BRCT" evidence="2">
    <location>
        <begin position="735"/>
        <end position="807"/>
    </location>
</feature>
<dbReference type="EMBL" id="GDHC01019916">
    <property type="protein sequence ID" value="JAP98712.1"/>
    <property type="molecule type" value="Transcribed_RNA"/>
</dbReference>
<gene>
    <name evidence="3" type="primary">Mcph1_1</name>
    <name evidence="4" type="synonym">Mcph1_0</name>
    <name evidence="3" type="ORF">g.73886</name>
    <name evidence="4" type="ORF">g.73888</name>
</gene>
<feature type="compositionally biased region" description="Basic residues" evidence="1">
    <location>
        <begin position="479"/>
        <end position="488"/>
    </location>
</feature>
<organism evidence="3">
    <name type="scientific">Lygus hesperus</name>
    <name type="common">Western plant bug</name>
    <dbReference type="NCBI Taxonomy" id="30085"/>
    <lineage>
        <taxon>Eukaryota</taxon>
        <taxon>Metazoa</taxon>
        <taxon>Ecdysozoa</taxon>
        <taxon>Arthropoda</taxon>
        <taxon>Hexapoda</taxon>
        <taxon>Insecta</taxon>
        <taxon>Pterygota</taxon>
        <taxon>Neoptera</taxon>
        <taxon>Paraneoptera</taxon>
        <taxon>Hemiptera</taxon>
        <taxon>Heteroptera</taxon>
        <taxon>Panheteroptera</taxon>
        <taxon>Cimicomorpha</taxon>
        <taxon>Miridae</taxon>
        <taxon>Mirini</taxon>
        <taxon>Lygus</taxon>
    </lineage>
</organism>
<feature type="domain" description="BRCT" evidence="2">
    <location>
        <begin position="348"/>
        <end position="438"/>
    </location>
</feature>
<dbReference type="Pfam" id="PF16589">
    <property type="entry name" value="BRCT_2"/>
    <property type="match status" value="1"/>
</dbReference>
<feature type="compositionally biased region" description="Basic residues" evidence="1">
    <location>
        <begin position="507"/>
        <end position="517"/>
    </location>
</feature>
<feature type="compositionally biased region" description="Basic and acidic residues" evidence="1">
    <location>
        <begin position="581"/>
        <end position="592"/>
    </location>
</feature>
<dbReference type="CDD" id="cd17736">
    <property type="entry name" value="BRCT_microcephalin_rpt2"/>
    <property type="match status" value="1"/>
</dbReference>
<feature type="compositionally biased region" description="Low complexity" evidence="1">
    <location>
        <begin position="653"/>
        <end position="667"/>
    </location>
</feature>
<dbReference type="CDD" id="cd17716">
    <property type="entry name" value="BRCT_microcephalin_rpt1"/>
    <property type="match status" value="1"/>
</dbReference>